<dbReference type="GO" id="GO:0000166">
    <property type="term" value="F:nucleotide binding"/>
    <property type="evidence" value="ECO:0007669"/>
    <property type="project" value="UniProtKB-KW"/>
</dbReference>
<dbReference type="Gene3D" id="3.30.1220.10">
    <property type="entry name" value="CobW-like, C-terminal domain"/>
    <property type="match status" value="1"/>
</dbReference>
<dbReference type="Proteomes" id="UP000515679">
    <property type="component" value="Chromosome"/>
</dbReference>
<feature type="domain" description="CobW C-terminal" evidence="3">
    <location>
        <begin position="44"/>
        <end position="111"/>
    </location>
</feature>
<dbReference type="KEGG" id="cchl:FPL14_28955"/>
<organism evidence="4 5">
    <name type="scientific">Cohnella cholangitidis</name>
    <dbReference type="NCBI Taxonomy" id="2598458"/>
    <lineage>
        <taxon>Bacteria</taxon>
        <taxon>Bacillati</taxon>
        <taxon>Bacillota</taxon>
        <taxon>Bacilli</taxon>
        <taxon>Bacillales</taxon>
        <taxon>Paenibacillaceae</taxon>
        <taxon>Cohnella</taxon>
    </lineage>
</organism>
<protein>
    <submittedName>
        <fullName evidence="4">GTP-binding protein</fullName>
    </submittedName>
</protein>
<evidence type="ECO:0000259" key="3">
    <source>
        <dbReference type="Pfam" id="PF07683"/>
    </source>
</evidence>
<evidence type="ECO:0000313" key="4">
    <source>
        <dbReference type="EMBL" id="QMV44744.1"/>
    </source>
</evidence>
<dbReference type="InterPro" id="IPR011629">
    <property type="entry name" value="CobW-like_C"/>
</dbReference>
<evidence type="ECO:0000256" key="2">
    <source>
        <dbReference type="ARBA" id="ARBA00023186"/>
    </source>
</evidence>
<evidence type="ECO:0000313" key="5">
    <source>
        <dbReference type="Proteomes" id="UP000515679"/>
    </source>
</evidence>
<keyword evidence="1" id="KW-0547">Nucleotide-binding</keyword>
<dbReference type="Pfam" id="PF07683">
    <property type="entry name" value="CobW_C"/>
    <property type="match status" value="1"/>
</dbReference>
<accession>A0A7G5C6B0</accession>
<dbReference type="SUPFAM" id="SSF90002">
    <property type="entry name" value="Hypothetical protein YjiA, C-terminal domain"/>
    <property type="match status" value="1"/>
</dbReference>
<dbReference type="AlphaFoldDB" id="A0A7G5C6B0"/>
<keyword evidence="5" id="KW-1185">Reference proteome</keyword>
<reference evidence="4 5" key="1">
    <citation type="submission" date="2019-07" db="EMBL/GenBank/DDBJ databases">
        <authorList>
            <person name="Kim J.K."/>
            <person name="Cheong H.-M."/>
            <person name="Choi Y."/>
            <person name="Hwang K.J."/>
            <person name="Lee S."/>
            <person name="Choi C."/>
        </authorList>
    </citation>
    <scope>NUCLEOTIDE SEQUENCE [LARGE SCALE GENOMIC DNA]</scope>
    <source>
        <strain evidence="4 5">KS 22</strain>
    </source>
</reference>
<keyword evidence="2" id="KW-0143">Chaperone</keyword>
<dbReference type="InterPro" id="IPR036627">
    <property type="entry name" value="CobW-likC_sf"/>
</dbReference>
<proteinExistence type="predicted"/>
<sequence>MDSELHVNLQAPFHRSEMKGAEKEMATWEEEGENSHPSLAVKTYYLGEPINRKSFQSACVSLHKGLHRMKGIVQFEDKKGLHLIQYAYNELEMMHIRPQKTVQEVLVVIGELEALSMFNETLLDLIGF</sequence>
<gene>
    <name evidence="4" type="ORF">FPL14_28955</name>
</gene>
<evidence type="ECO:0000256" key="1">
    <source>
        <dbReference type="ARBA" id="ARBA00022741"/>
    </source>
</evidence>
<name>A0A7G5C6B0_9BACL</name>
<dbReference type="EMBL" id="CP041969">
    <property type="protein sequence ID" value="QMV44744.1"/>
    <property type="molecule type" value="Genomic_DNA"/>
</dbReference>